<name>B4Q4U5_DROSI</name>
<dbReference type="PhylomeDB" id="B4Q4U5"/>
<feature type="compositionally biased region" description="Basic and acidic residues" evidence="1">
    <location>
        <begin position="1"/>
        <end position="10"/>
    </location>
</feature>
<organism evidence="2 3">
    <name type="scientific">Drosophila simulans</name>
    <name type="common">Fruit fly</name>
    <dbReference type="NCBI Taxonomy" id="7240"/>
    <lineage>
        <taxon>Eukaryota</taxon>
        <taxon>Metazoa</taxon>
        <taxon>Ecdysozoa</taxon>
        <taxon>Arthropoda</taxon>
        <taxon>Hexapoda</taxon>
        <taxon>Insecta</taxon>
        <taxon>Pterygota</taxon>
        <taxon>Neoptera</taxon>
        <taxon>Endopterygota</taxon>
        <taxon>Diptera</taxon>
        <taxon>Brachycera</taxon>
        <taxon>Muscomorpha</taxon>
        <taxon>Ephydroidea</taxon>
        <taxon>Drosophilidae</taxon>
        <taxon>Drosophila</taxon>
        <taxon>Sophophora</taxon>
    </lineage>
</organism>
<dbReference type="HOGENOM" id="CLU_139956_0_0_1"/>
<feature type="compositionally biased region" description="Basic residues" evidence="1">
    <location>
        <begin position="83"/>
        <end position="100"/>
    </location>
</feature>
<reference evidence="2 3" key="1">
    <citation type="journal article" date="2007" name="Nature">
        <title>Evolution of genes and genomes on the Drosophila phylogeny.</title>
        <authorList>
            <consortium name="Drosophila 12 Genomes Consortium"/>
            <person name="Clark A.G."/>
            <person name="Eisen M.B."/>
            <person name="Smith D.R."/>
            <person name="Bergman C.M."/>
            <person name="Oliver B."/>
            <person name="Markow T.A."/>
            <person name="Kaufman T.C."/>
            <person name="Kellis M."/>
            <person name="Gelbart W."/>
            <person name="Iyer V.N."/>
            <person name="Pollard D.A."/>
            <person name="Sackton T.B."/>
            <person name="Larracuente A.M."/>
            <person name="Singh N.D."/>
            <person name="Abad J.P."/>
            <person name="Abt D.N."/>
            <person name="Adryan B."/>
            <person name="Aguade M."/>
            <person name="Akashi H."/>
            <person name="Anderson W.W."/>
            <person name="Aquadro C.F."/>
            <person name="Ardell D.H."/>
            <person name="Arguello R."/>
            <person name="Artieri C.G."/>
            <person name="Barbash D.A."/>
            <person name="Barker D."/>
            <person name="Barsanti P."/>
            <person name="Batterham P."/>
            <person name="Batzoglou S."/>
            <person name="Begun D."/>
            <person name="Bhutkar A."/>
            <person name="Blanco E."/>
            <person name="Bosak S.A."/>
            <person name="Bradley R.K."/>
            <person name="Brand A.D."/>
            <person name="Brent M.R."/>
            <person name="Brooks A.N."/>
            <person name="Brown R.H."/>
            <person name="Butlin R.K."/>
            <person name="Caggese C."/>
            <person name="Calvi B.R."/>
            <person name="Bernardo de Carvalho A."/>
            <person name="Caspi A."/>
            <person name="Castrezana S."/>
            <person name="Celniker S.E."/>
            <person name="Chang J.L."/>
            <person name="Chapple C."/>
            <person name="Chatterji S."/>
            <person name="Chinwalla A."/>
            <person name="Civetta A."/>
            <person name="Clifton S.W."/>
            <person name="Comeron J.M."/>
            <person name="Costello J.C."/>
            <person name="Coyne J.A."/>
            <person name="Daub J."/>
            <person name="David R.G."/>
            <person name="Delcher A.L."/>
            <person name="Delehaunty K."/>
            <person name="Do C.B."/>
            <person name="Ebling H."/>
            <person name="Edwards K."/>
            <person name="Eickbush T."/>
            <person name="Evans J.D."/>
            <person name="Filipski A."/>
            <person name="Findeiss S."/>
            <person name="Freyhult E."/>
            <person name="Fulton L."/>
            <person name="Fulton R."/>
            <person name="Garcia A.C."/>
            <person name="Gardiner A."/>
            <person name="Garfield D.A."/>
            <person name="Garvin B.E."/>
            <person name="Gibson G."/>
            <person name="Gilbert D."/>
            <person name="Gnerre S."/>
            <person name="Godfrey J."/>
            <person name="Good R."/>
            <person name="Gotea V."/>
            <person name="Gravely B."/>
            <person name="Greenberg A.J."/>
            <person name="Griffiths-Jones S."/>
            <person name="Gross S."/>
            <person name="Guigo R."/>
            <person name="Gustafson E.A."/>
            <person name="Haerty W."/>
            <person name="Hahn M.W."/>
            <person name="Halligan D.L."/>
            <person name="Halpern A.L."/>
            <person name="Halter G.M."/>
            <person name="Han M.V."/>
            <person name="Heger A."/>
            <person name="Hillier L."/>
            <person name="Hinrichs A.S."/>
            <person name="Holmes I."/>
            <person name="Hoskins R.A."/>
            <person name="Hubisz M.J."/>
            <person name="Hultmark D."/>
            <person name="Huntley M.A."/>
            <person name="Jaffe D.B."/>
            <person name="Jagadeeshan S."/>
            <person name="Jeck W.R."/>
            <person name="Johnson J."/>
            <person name="Jones C.D."/>
            <person name="Jordan W.C."/>
            <person name="Karpen G.H."/>
            <person name="Kataoka E."/>
            <person name="Keightley P.D."/>
            <person name="Kheradpour P."/>
            <person name="Kirkness E.F."/>
            <person name="Koerich L.B."/>
            <person name="Kristiansen K."/>
            <person name="Kudrna D."/>
            <person name="Kulathinal R.J."/>
            <person name="Kumar S."/>
            <person name="Kwok R."/>
            <person name="Lander E."/>
            <person name="Langley C.H."/>
            <person name="Lapoint R."/>
            <person name="Lazzaro B.P."/>
            <person name="Lee S.J."/>
            <person name="Levesque L."/>
            <person name="Li R."/>
            <person name="Lin C.F."/>
            <person name="Lin M.F."/>
            <person name="Lindblad-Toh K."/>
            <person name="Llopart A."/>
            <person name="Long M."/>
            <person name="Low L."/>
            <person name="Lozovsky E."/>
            <person name="Lu J."/>
            <person name="Luo M."/>
            <person name="Machado C.A."/>
            <person name="Makalowski W."/>
            <person name="Marzo M."/>
            <person name="Matsuda M."/>
            <person name="Matzkin L."/>
            <person name="McAllister B."/>
            <person name="McBride C.S."/>
            <person name="McKernan B."/>
            <person name="McKernan K."/>
            <person name="Mendez-Lago M."/>
            <person name="Minx P."/>
            <person name="Mollenhauer M.U."/>
            <person name="Montooth K."/>
            <person name="Mount S.M."/>
            <person name="Mu X."/>
            <person name="Myers E."/>
            <person name="Negre B."/>
            <person name="Newfeld S."/>
            <person name="Nielsen R."/>
            <person name="Noor M.A."/>
            <person name="O'Grady P."/>
            <person name="Pachter L."/>
            <person name="Papaceit M."/>
            <person name="Parisi M.J."/>
            <person name="Parisi M."/>
            <person name="Parts L."/>
            <person name="Pedersen J.S."/>
            <person name="Pesole G."/>
            <person name="Phillippy A.M."/>
            <person name="Ponting C.P."/>
            <person name="Pop M."/>
            <person name="Porcelli D."/>
            <person name="Powell J.R."/>
            <person name="Prohaska S."/>
            <person name="Pruitt K."/>
            <person name="Puig M."/>
            <person name="Quesneville H."/>
            <person name="Ram K.R."/>
            <person name="Rand D."/>
            <person name="Rasmussen M.D."/>
            <person name="Reed L.K."/>
            <person name="Reenan R."/>
            <person name="Reily A."/>
            <person name="Remington K.A."/>
            <person name="Rieger T.T."/>
            <person name="Ritchie M.G."/>
            <person name="Robin C."/>
            <person name="Rogers Y.H."/>
            <person name="Rohde C."/>
            <person name="Rozas J."/>
            <person name="Rubenfield M.J."/>
            <person name="Ruiz A."/>
            <person name="Russo S."/>
            <person name="Salzberg S.L."/>
            <person name="Sanchez-Gracia A."/>
            <person name="Saranga D.J."/>
            <person name="Sato H."/>
            <person name="Schaeffer S.W."/>
            <person name="Schatz M.C."/>
            <person name="Schlenke T."/>
            <person name="Schwartz R."/>
            <person name="Segarra C."/>
            <person name="Singh R.S."/>
            <person name="Sirot L."/>
            <person name="Sirota M."/>
            <person name="Sisneros N.B."/>
            <person name="Smith C.D."/>
            <person name="Smith T.F."/>
            <person name="Spieth J."/>
            <person name="Stage D.E."/>
            <person name="Stark A."/>
            <person name="Stephan W."/>
            <person name="Strausberg R.L."/>
            <person name="Strempel S."/>
            <person name="Sturgill D."/>
            <person name="Sutton G."/>
            <person name="Sutton G.G."/>
            <person name="Tao W."/>
            <person name="Teichmann S."/>
            <person name="Tobari Y.N."/>
            <person name="Tomimura Y."/>
            <person name="Tsolas J.M."/>
            <person name="Valente V.L."/>
            <person name="Venter E."/>
            <person name="Venter J.C."/>
            <person name="Vicario S."/>
            <person name="Vieira F.G."/>
            <person name="Vilella A.J."/>
            <person name="Villasante A."/>
            <person name="Walenz B."/>
            <person name="Wang J."/>
            <person name="Wasserman M."/>
            <person name="Watts T."/>
            <person name="Wilson D."/>
            <person name="Wilson R.K."/>
            <person name="Wing R.A."/>
            <person name="Wolfner M.F."/>
            <person name="Wong A."/>
            <person name="Wong G.K."/>
            <person name="Wu C.I."/>
            <person name="Wu G."/>
            <person name="Yamamoto D."/>
            <person name="Yang H.P."/>
            <person name="Yang S.P."/>
            <person name="Yorke J.A."/>
            <person name="Yoshida K."/>
            <person name="Zdobnov E."/>
            <person name="Zhang P."/>
            <person name="Zhang Y."/>
            <person name="Zimin A.V."/>
            <person name="Baldwin J."/>
            <person name="Abdouelleil A."/>
            <person name="Abdulkadir J."/>
            <person name="Abebe A."/>
            <person name="Abera B."/>
            <person name="Abreu J."/>
            <person name="Acer S.C."/>
            <person name="Aftuck L."/>
            <person name="Alexander A."/>
            <person name="An P."/>
            <person name="Anderson E."/>
            <person name="Anderson S."/>
            <person name="Arachi H."/>
            <person name="Azer M."/>
            <person name="Bachantsang P."/>
            <person name="Barry A."/>
            <person name="Bayul T."/>
            <person name="Berlin A."/>
            <person name="Bessette D."/>
            <person name="Bloom T."/>
            <person name="Blye J."/>
            <person name="Boguslavskiy L."/>
            <person name="Bonnet C."/>
            <person name="Boukhgalter B."/>
            <person name="Bourzgui I."/>
            <person name="Brown A."/>
            <person name="Cahill P."/>
            <person name="Channer S."/>
            <person name="Cheshatsang Y."/>
            <person name="Chuda L."/>
            <person name="Citroen M."/>
            <person name="Collymore A."/>
            <person name="Cooke P."/>
            <person name="Costello M."/>
            <person name="D'Aco K."/>
            <person name="Daza R."/>
            <person name="De Haan G."/>
            <person name="DeGray S."/>
            <person name="DeMaso C."/>
            <person name="Dhargay N."/>
            <person name="Dooley K."/>
            <person name="Dooley E."/>
            <person name="Doricent M."/>
            <person name="Dorje P."/>
            <person name="Dorjee K."/>
            <person name="Dupes A."/>
            <person name="Elong R."/>
            <person name="Falk J."/>
            <person name="Farina A."/>
            <person name="Faro S."/>
            <person name="Ferguson D."/>
            <person name="Fisher S."/>
            <person name="Foley C.D."/>
            <person name="Franke A."/>
            <person name="Friedrich D."/>
            <person name="Gadbois L."/>
            <person name="Gearin G."/>
            <person name="Gearin C.R."/>
            <person name="Giannoukos G."/>
            <person name="Goode T."/>
            <person name="Graham J."/>
            <person name="Grandbois E."/>
            <person name="Grewal S."/>
            <person name="Gyaltsen K."/>
            <person name="Hafez N."/>
            <person name="Hagos B."/>
            <person name="Hall J."/>
            <person name="Henson C."/>
            <person name="Hollinger A."/>
            <person name="Honan T."/>
            <person name="Huard M.D."/>
            <person name="Hughes L."/>
            <person name="Hurhula B."/>
            <person name="Husby M.E."/>
            <person name="Kamat A."/>
            <person name="Kanga B."/>
            <person name="Kashin S."/>
            <person name="Khazanovich D."/>
            <person name="Kisner P."/>
            <person name="Lance K."/>
            <person name="Lara M."/>
            <person name="Lee W."/>
            <person name="Lennon N."/>
            <person name="Letendre F."/>
            <person name="LeVine R."/>
            <person name="Lipovsky A."/>
            <person name="Liu X."/>
            <person name="Liu J."/>
            <person name="Liu S."/>
            <person name="Lokyitsang T."/>
            <person name="Lokyitsang Y."/>
            <person name="Lubonja R."/>
            <person name="Lui A."/>
            <person name="MacDonald P."/>
            <person name="Magnisalis V."/>
            <person name="Maru K."/>
            <person name="Matthews C."/>
            <person name="McCusker W."/>
            <person name="McDonough S."/>
            <person name="Mehta T."/>
            <person name="Meldrim J."/>
            <person name="Meneus L."/>
            <person name="Mihai O."/>
            <person name="Mihalev A."/>
            <person name="Mihova T."/>
            <person name="Mittelman R."/>
            <person name="Mlenga V."/>
            <person name="Montmayeur A."/>
            <person name="Mulrain L."/>
            <person name="Navidi A."/>
            <person name="Naylor J."/>
            <person name="Negash T."/>
            <person name="Nguyen T."/>
            <person name="Nguyen N."/>
            <person name="Nicol R."/>
            <person name="Norbu C."/>
            <person name="Norbu N."/>
            <person name="Novod N."/>
            <person name="O'Neill B."/>
            <person name="Osman S."/>
            <person name="Markiewicz E."/>
            <person name="Oyono O.L."/>
            <person name="Patti C."/>
            <person name="Phunkhang P."/>
            <person name="Pierre F."/>
            <person name="Priest M."/>
            <person name="Raghuraman S."/>
            <person name="Rege F."/>
            <person name="Reyes R."/>
            <person name="Rise C."/>
            <person name="Rogov P."/>
            <person name="Ross K."/>
            <person name="Ryan E."/>
            <person name="Settipalli S."/>
            <person name="Shea T."/>
            <person name="Sherpa N."/>
            <person name="Shi L."/>
            <person name="Shih D."/>
            <person name="Sparrow T."/>
            <person name="Spaulding J."/>
            <person name="Stalker J."/>
            <person name="Stange-Thomann N."/>
            <person name="Stavropoulos S."/>
            <person name="Stone C."/>
            <person name="Strader C."/>
            <person name="Tesfaye S."/>
            <person name="Thomson T."/>
            <person name="Thoulutsang Y."/>
            <person name="Thoulutsang D."/>
            <person name="Topham K."/>
            <person name="Topping I."/>
            <person name="Tsamla T."/>
            <person name="Vassiliev H."/>
            <person name="Vo A."/>
            <person name="Wangchuk T."/>
            <person name="Wangdi T."/>
            <person name="Weiand M."/>
            <person name="Wilkinson J."/>
            <person name="Wilson A."/>
            <person name="Yadav S."/>
            <person name="Young G."/>
            <person name="Yu Q."/>
            <person name="Zembek L."/>
            <person name="Zhong D."/>
            <person name="Zimmer A."/>
            <person name="Zwirko Z."/>
            <person name="Jaffe D.B."/>
            <person name="Alvarez P."/>
            <person name="Brockman W."/>
            <person name="Butler J."/>
            <person name="Chin C."/>
            <person name="Gnerre S."/>
            <person name="Grabherr M."/>
            <person name="Kleber M."/>
            <person name="Mauceli E."/>
            <person name="MacCallum I."/>
        </authorList>
    </citation>
    <scope>NUCLEOTIDE SEQUENCE [LARGE SCALE GENOMIC DNA]</scope>
    <source>
        <strain evidence="3">white501</strain>
    </source>
</reference>
<evidence type="ECO:0000313" key="2">
    <source>
        <dbReference type="EMBL" id="EDX04933.1"/>
    </source>
</evidence>
<dbReference type="Proteomes" id="UP000000304">
    <property type="component" value="Chromosome 2L"/>
</dbReference>
<sequence length="109" mass="13050">MIQDSLQERRRTSRRRSQKHHRWKKTQPIRNTQCNSNNSNTTNQQERLNGARKAADHWRSTQPILSPPLNCASPSTSRLTQFFKRHSYRKTPQKTNHHKNYSTTHRNLF</sequence>
<dbReference type="EMBL" id="CM000361">
    <property type="protein sequence ID" value="EDX04933.1"/>
    <property type="molecule type" value="Genomic_DNA"/>
</dbReference>
<dbReference type="AlphaFoldDB" id="B4Q4U5"/>
<feature type="compositionally biased region" description="Basic residues" evidence="1">
    <location>
        <begin position="11"/>
        <end position="27"/>
    </location>
</feature>
<gene>
    <name evidence="2" type="primary">Dsim\GD17833</name>
    <name evidence="2" type="ORF">Dsim_GD17833</name>
</gene>
<feature type="compositionally biased region" description="Low complexity" evidence="1">
    <location>
        <begin position="31"/>
        <end position="45"/>
    </location>
</feature>
<feature type="region of interest" description="Disordered" evidence="1">
    <location>
        <begin position="1"/>
        <end position="109"/>
    </location>
</feature>
<proteinExistence type="predicted"/>
<dbReference type="OMA" id="QFFKRHS"/>
<evidence type="ECO:0000256" key="1">
    <source>
        <dbReference type="SAM" id="MobiDB-lite"/>
    </source>
</evidence>
<protein>
    <submittedName>
        <fullName evidence="2">GD17833</fullName>
    </submittedName>
</protein>
<keyword evidence="3" id="KW-1185">Reference proteome</keyword>
<accession>B4Q4U5</accession>
<evidence type="ECO:0000313" key="3">
    <source>
        <dbReference type="Proteomes" id="UP000000304"/>
    </source>
</evidence>